<dbReference type="EMBL" id="CABDVU010000001">
    <property type="protein sequence ID" value="VTN14338.1"/>
    <property type="molecule type" value="Genomic_DNA"/>
</dbReference>
<accession>A0A4U9DDC2</accession>
<evidence type="ECO:0000313" key="1">
    <source>
        <dbReference type="EMBL" id="VTN14338.1"/>
    </source>
</evidence>
<dbReference type="Proteomes" id="UP000339249">
    <property type="component" value="Unassembled WGS sequence"/>
</dbReference>
<sequence>MCLEIFSRDIHTFFAMANYLNILDKDPYIYSPFRNICNALLGDATVRWCQVFGTDSEENHWKKTLSNHDEIRLGLLGCADIDINTYKKYNENMREFRNMAIAHFEPQYMKSENVVPMFNIAMKTSSYLHAYMRGVLPAGMKYSHPDDLMQFGEITAQCVLNKLDDNFIYHAVYIK</sequence>
<dbReference type="AlphaFoldDB" id="A0A4U9DDC2"/>
<reference evidence="1 2" key="1">
    <citation type="submission" date="2019-04" db="EMBL/GenBank/DDBJ databases">
        <authorList>
            <consortium name="Pathogen Informatics"/>
        </authorList>
    </citation>
    <scope>NUCLEOTIDE SEQUENCE [LARGE SCALE GENOMIC DNA]</scope>
    <source>
        <strain evidence="1 2">NCTC9185</strain>
    </source>
</reference>
<protein>
    <submittedName>
        <fullName evidence="1">Uncharacterized protein</fullName>
    </submittedName>
</protein>
<name>A0A4U9DDC2_RAOTE</name>
<organism evidence="1 2">
    <name type="scientific">Raoultella terrigena</name>
    <name type="common">Klebsiella terrigena</name>
    <dbReference type="NCBI Taxonomy" id="577"/>
    <lineage>
        <taxon>Bacteria</taxon>
        <taxon>Pseudomonadati</taxon>
        <taxon>Pseudomonadota</taxon>
        <taxon>Gammaproteobacteria</taxon>
        <taxon>Enterobacterales</taxon>
        <taxon>Enterobacteriaceae</taxon>
        <taxon>Klebsiella/Raoultella group</taxon>
        <taxon>Raoultella</taxon>
    </lineage>
</organism>
<proteinExistence type="predicted"/>
<evidence type="ECO:0000313" key="2">
    <source>
        <dbReference type="Proteomes" id="UP000339249"/>
    </source>
</evidence>
<gene>
    <name evidence="1" type="ORF">NCTC9185_06399</name>
</gene>